<dbReference type="Proteomes" id="UP000635902">
    <property type="component" value="Unassembled WGS sequence"/>
</dbReference>
<reference evidence="10 11" key="1">
    <citation type="submission" date="2020-10" db="EMBL/GenBank/DDBJ databases">
        <title>Novel species in genus Corynebacterium.</title>
        <authorList>
            <person name="Zhang G."/>
        </authorList>
    </citation>
    <scope>NUCLEOTIDE SEQUENCE [LARGE SCALE GENOMIC DNA]</scope>
    <source>
        <strain evidence="10 11">DSM 45110</strain>
    </source>
</reference>
<sequence>MSSPASPSSAQRNPSVQGQSREERKILGATLVGTTIEWYDFFIYAQAAGLVFATQFFGPASSDNATLAQIISWATLGISFLFRPLGAIVAGHVGDQYGRKVVLSGTLILMGLSTALIGLLPTHQSIGIAAPILLIILRIVQGFSAGGEWGGAALLAVEHAPKGKRGLYGSYPQIGVPAGLTAATVVLLLLTTIFGKEAYVEWAWRIPFLISVVLVVIGAIIRFRVSESPVYEEIRERADESSAPLGEMMRDHFGTVVTAAFIFAANNACGYMIIAFMGAYATKTLGLPQTQVFSAVIVAALLWAVLTLWSGSLSDKIGRVRTFSIGYVILFICVLPVWMLIDQANIWMFAAALIIFVPGLALSYGPQSALYAEMFPRSVRFSGVSVGYALGAILGGAFAPMIAELLMDTFGGTWAIGVYLMILCAISLVALAVTPRDLEKQEL</sequence>
<feature type="transmembrane region" description="Helical" evidence="8">
    <location>
        <begin position="292"/>
        <end position="311"/>
    </location>
</feature>
<feature type="transmembrane region" description="Helical" evidence="8">
    <location>
        <begin position="386"/>
        <end position="407"/>
    </location>
</feature>
<evidence type="ECO:0000256" key="5">
    <source>
        <dbReference type="ARBA" id="ARBA00022989"/>
    </source>
</evidence>
<keyword evidence="11" id="KW-1185">Reference proteome</keyword>
<dbReference type="EMBL" id="JADKMY010000001">
    <property type="protein sequence ID" value="MBF4552806.1"/>
    <property type="molecule type" value="Genomic_DNA"/>
</dbReference>
<protein>
    <submittedName>
        <fullName evidence="10">MHS family MFS transporter</fullName>
    </submittedName>
</protein>
<dbReference type="Gene3D" id="1.20.1250.20">
    <property type="entry name" value="MFS general substrate transporter like domains"/>
    <property type="match status" value="2"/>
</dbReference>
<dbReference type="PROSITE" id="PS00217">
    <property type="entry name" value="SUGAR_TRANSPORT_2"/>
    <property type="match status" value="1"/>
</dbReference>
<dbReference type="PROSITE" id="PS50850">
    <property type="entry name" value="MFS"/>
    <property type="match status" value="1"/>
</dbReference>
<dbReference type="CDD" id="cd17369">
    <property type="entry name" value="MFS_ShiA_like"/>
    <property type="match status" value="1"/>
</dbReference>
<evidence type="ECO:0000256" key="7">
    <source>
        <dbReference type="SAM" id="MobiDB-lite"/>
    </source>
</evidence>
<keyword evidence="3" id="KW-1003">Cell membrane</keyword>
<dbReference type="RefSeq" id="WP_194555683.1">
    <property type="nucleotide sequence ID" value="NZ_JADKMY010000001.1"/>
</dbReference>
<feature type="region of interest" description="Disordered" evidence="7">
    <location>
        <begin position="1"/>
        <end position="21"/>
    </location>
</feature>
<accession>A0ABR9ZI83</accession>
<feature type="transmembrane region" description="Helical" evidence="8">
    <location>
        <begin position="323"/>
        <end position="341"/>
    </location>
</feature>
<dbReference type="InterPro" id="IPR036259">
    <property type="entry name" value="MFS_trans_sf"/>
</dbReference>
<proteinExistence type="predicted"/>
<evidence type="ECO:0000259" key="9">
    <source>
        <dbReference type="PROSITE" id="PS50850"/>
    </source>
</evidence>
<keyword evidence="4 8" id="KW-0812">Transmembrane</keyword>
<feature type="transmembrane region" description="Helical" evidence="8">
    <location>
        <begin position="347"/>
        <end position="365"/>
    </location>
</feature>
<evidence type="ECO:0000313" key="10">
    <source>
        <dbReference type="EMBL" id="MBF4552806.1"/>
    </source>
</evidence>
<evidence type="ECO:0000313" key="11">
    <source>
        <dbReference type="Proteomes" id="UP000635902"/>
    </source>
</evidence>
<comment type="subcellular location">
    <subcellularLocation>
        <location evidence="1">Cell membrane</location>
        <topology evidence="1">Multi-pass membrane protein</topology>
    </subcellularLocation>
</comment>
<feature type="transmembrane region" description="Helical" evidence="8">
    <location>
        <begin position="413"/>
        <end position="433"/>
    </location>
</feature>
<gene>
    <name evidence="10" type="ORF">IRY30_01745</name>
</gene>
<evidence type="ECO:0000256" key="1">
    <source>
        <dbReference type="ARBA" id="ARBA00004651"/>
    </source>
</evidence>
<keyword evidence="5 8" id="KW-1133">Transmembrane helix</keyword>
<organism evidence="10 11">
    <name type="scientific">Corynebacterium suicordis DSM 45110</name>
    <dbReference type="NCBI Taxonomy" id="1121369"/>
    <lineage>
        <taxon>Bacteria</taxon>
        <taxon>Bacillati</taxon>
        <taxon>Actinomycetota</taxon>
        <taxon>Actinomycetes</taxon>
        <taxon>Mycobacteriales</taxon>
        <taxon>Corynebacteriaceae</taxon>
        <taxon>Corynebacterium</taxon>
    </lineage>
</organism>
<feature type="transmembrane region" description="Helical" evidence="8">
    <location>
        <begin position="101"/>
        <end position="120"/>
    </location>
</feature>
<dbReference type="InterPro" id="IPR005829">
    <property type="entry name" value="Sugar_transporter_CS"/>
</dbReference>
<evidence type="ECO:0000256" key="2">
    <source>
        <dbReference type="ARBA" id="ARBA00022448"/>
    </source>
</evidence>
<feature type="transmembrane region" description="Helical" evidence="8">
    <location>
        <begin position="206"/>
        <end position="225"/>
    </location>
</feature>
<name>A0ABR9ZI83_9CORY</name>
<evidence type="ECO:0000256" key="4">
    <source>
        <dbReference type="ARBA" id="ARBA00022692"/>
    </source>
</evidence>
<keyword evidence="2" id="KW-0813">Transport</keyword>
<dbReference type="PANTHER" id="PTHR43045:SF1">
    <property type="entry name" value="SHIKIMATE TRANSPORTER"/>
    <property type="match status" value="1"/>
</dbReference>
<keyword evidence="6 8" id="KW-0472">Membrane</keyword>
<feature type="transmembrane region" description="Helical" evidence="8">
    <location>
        <begin position="174"/>
        <end position="194"/>
    </location>
</feature>
<feature type="transmembrane region" description="Helical" evidence="8">
    <location>
        <begin position="70"/>
        <end position="89"/>
    </location>
</feature>
<feature type="compositionally biased region" description="Polar residues" evidence="7">
    <location>
        <begin position="1"/>
        <end position="19"/>
    </location>
</feature>
<dbReference type="PANTHER" id="PTHR43045">
    <property type="entry name" value="SHIKIMATE TRANSPORTER"/>
    <property type="match status" value="1"/>
</dbReference>
<feature type="domain" description="Major facilitator superfamily (MFS) profile" evidence="9">
    <location>
        <begin position="26"/>
        <end position="442"/>
    </location>
</feature>
<feature type="transmembrane region" description="Helical" evidence="8">
    <location>
        <begin position="256"/>
        <end position="280"/>
    </location>
</feature>
<dbReference type="SUPFAM" id="SSF103473">
    <property type="entry name" value="MFS general substrate transporter"/>
    <property type="match status" value="1"/>
</dbReference>
<evidence type="ECO:0000256" key="6">
    <source>
        <dbReference type="ARBA" id="ARBA00023136"/>
    </source>
</evidence>
<evidence type="ECO:0000256" key="8">
    <source>
        <dbReference type="SAM" id="Phobius"/>
    </source>
</evidence>
<dbReference type="Pfam" id="PF07690">
    <property type="entry name" value="MFS_1"/>
    <property type="match status" value="1"/>
</dbReference>
<comment type="caution">
    <text evidence="10">The sequence shown here is derived from an EMBL/GenBank/DDBJ whole genome shotgun (WGS) entry which is preliminary data.</text>
</comment>
<dbReference type="InterPro" id="IPR011701">
    <property type="entry name" value="MFS"/>
</dbReference>
<dbReference type="InterPro" id="IPR020846">
    <property type="entry name" value="MFS_dom"/>
</dbReference>
<evidence type="ECO:0000256" key="3">
    <source>
        <dbReference type="ARBA" id="ARBA00022475"/>
    </source>
</evidence>